<keyword evidence="8" id="KW-1185">Reference proteome</keyword>
<feature type="transmembrane region" description="Helical" evidence="6">
    <location>
        <begin position="120"/>
        <end position="143"/>
    </location>
</feature>
<dbReference type="Proteomes" id="UP000694865">
    <property type="component" value="Unplaced"/>
</dbReference>
<name>A0ABM0MI90_SACKO</name>
<keyword evidence="4 5" id="KW-0472">Membrane</keyword>
<evidence type="ECO:0000256" key="1">
    <source>
        <dbReference type="ARBA" id="ARBA00004141"/>
    </source>
</evidence>
<keyword evidence="3 6" id="KW-1133">Transmembrane helix</keyword>
<proteinExistence type="predicted"/>
<evidence type="ECO:0000256" key="2">
    <source>
        <dbReference type="ARBA" id="ARBA00022692"/>
    </source>
</evidence>
<dbReference type="InterPro" id="IPR006634">
    <property type="entry name" value="TLC-dom"/>
</dbReference>
<evidence type="ECO:0000256" key="3">
    <source>
        <dbReference type="ARBA" id="ARBA00022989"/>
    </source>
</evidence>
<dbReference type="InterPro" id="IPR042512">
    <property type="entry name" value="TLCD5"/>
</dbReference>
<feature type="transmembrane region" description="Helical" evidence="6">
    <location>
        <begin position="28"/>
        <end position="44"/>
    </location>
</feature>
<dbReference type="PANTHER" id="PTHR31898:SF1">
    <property type="entry name" value="TLC DOMAIN-CONTAINING PROTEIN 5"/>
    <property type="match status" value="1"/>
</dbReference>
<feature type="transmembrane region" description="Helical" evidence="6">
    <location>
        <begin position="89"/>
        <end position="108"/>
    </location>
</feature>
<evidence type="ECO:0000313" key="9">
    <source>
        <dbReference type="RefSeq" id="XP_006819731.1"/>
    </source>
</evidence>
<organism evidence="8 9">
    <name type="scientific">Saccoglossus kowalevskii</name>
    <name type="common">Acorn worm</name>
    <dbReference type="NCBI Taxonomy" id="10224"/>
    <lineage>
        <taxon>Eukaryota</taxon>
        <taxon>Metazoa</taxon>
        <taxon>Hemichordata</taxon>
        <taxon>Enteropneusta</taxon>
        <taxon>Harrimaniidae</taxon>
        <taxon>Saccoglossus</taxon>
    </lineage>
</organism>
<dbReference type="GeneID" id="102800749"/>
<dbReference type="PANTHER" id="PTHR31898">
    <property type="entry name" value="TRANSMEMBRANE PROTEIN 136"/>
    <property type="match status" value="1"/>
</dbReference>
<gene>
    <name evidence="9" type="primary">LOC102800749</name>
</gene>
<accession>A0ABM0MI90</accession>
<comment type="subcellular location">
    <subcellularLocation>
        <location evidence="1">Membrane</location>
        <topology evidence="1">Multi-pass membrane protein</topology>
    </subcellularLocation>
</comment>
<dbReference type="SMART" id="SM00724">
    <property type="entry name" value="TLC"/>
    <property type="match status" value="1"/>
</dbReference>
<keyword evidence="2 5" id="KW-0812">Transmembrane</keyword>
<evidence type="ECO:0000313" key="8">
    <source>
        <dbReference type="Proteomes" id="UP000694865"/>
    </source>
</evidence>
<dbReference type="PROSITE" id="PS50922">
    <property type="entry name" value="TLC"/>
    <property type="match status" value="1"/>
</dbReference>
<evidence type="ECO:0000256" key="4">
    <source>
        <dbReference type="ARBA" id="ARBA00023136"/>
    </source>
</evidence>
<dbReference type="Pfam" id="PF03798">
    <property type="entry name" value="TRAM_LAG1_CLN8"/>
    <property type="match status" value="1"/>
</dbReference>
<feature type="domain" description="TLC" evidence="7">
    <location>
        <begin position="1"/>
        <end position="147"/>
    </location>
</feature>
<evidence type="ECO:0000256" key="5">
    <source>
        <dbReference type="PROSITE-ProRule" id="PRU00205"/>
    </source>
</evidence>
<reference evidence="9" key="1">
    <citation type="submission" date="2025-08" db="UniProtKB">
        <authorList>
            <consortium name="RefSeq"/>
        </authorList>
    </citation>
    <scope>IDENTIFICATION</scope>
    <source>
        <tissue evidence="9">Testes</tissue>
    </source>
</reference>
<sequence>MLVLVICVGYFIFDIGWCIWFYDPNEKFMLLHHILTIFGMFLVLHSGRAGTELSATIFGTELSNPFLQIRWFMRESGYDNTWLYEINDFVFMMVFFICRSCIGTYFLYTEWSHPRPWLRFKLGGTAIYLISVVFTINIASFAFKKYTRMFRRWKSRRKIANGDIRNGHVCMKHKSE</sequence>
<evidence type="ECO:0000256" key="6">
    <source>
        <dbReference type="SAM" id="Phobius"/>
    </source>
</evidence>
<evidence type="ECO:0000259" key="7">
    <source>
        <dbReference type="PROSITE" id="PS50922"/>
    </source>
</evidence>
<dbReference type="RefSeq" id="XP_006819731.1">
    <property type="nucleotide sequence ID" value="XM_006819668.1"/>
</dbReference>
<protein>
    <submittedName>
        <fullName evidence="9">Transmembrane protein 136-like</fullName>
    </submittedName>
</protein>